<dbReference type="OrthoDB" id="442176at2759"/>
<dbReference type="GO" id="GO:0019205">
    <property type="term" value="F:nucleobase-containing compound kinase activity"/>
    <property type="evidence" value="ECO:0007669"/>
    <property type="project" value="InterPro"/>
</dbReference>
<keyword evidence="7" id="KW-1185">Reference proteome</keyword>
<reference evidence="7 8" key="1">
    <citation type="submission" date="2020-04" db="EMBL/GenBank/DDBJ databases">
        <authorList>
            <person name="Wallbank WR R."/>
            <person name="Pardo Diaz C."/>
            <person name="Kozak K."/>
            <person name="Martin S."/>
            <person name="Jiggins C."/>
            <person name="Moest M."/>
            <person name="Warren A I."/>
            <person name="Byers J.R.P. K."/>
            <person name="Montejo-Kovacevich G."/>
            <person name="Yen C E."/>
        </authorList>
    </citation>
    <scope>NUCLEOTIDE SEQUENCE [LARGE SCALE GENOMIC DNA]</scope>
</reference>
<evidence type="ECO:0000256" key="1">
    <source>
        <dbReference type="ARBA" id="ARBA00022679"/>
    </source>
</evidence>
<dbReference type="Proteomes" id="UP000494106">
    <property type="component" value="Unassembled WGS sequence"/>
</dbReference>
<keyword evidence="3 4" id="KW-0418">Kinase</keyword>
<keyword evidence="2" id="KW-0547">Nucleotide-binding</keyword>
<dbReference type="SUPFAM" id="SSF52540">
    <property type="entry name" value="P-loop containing nucleoside triphosphate hydrolases"/>
    <property type="match status" value="1"/>
</dbReference>
<dbReference type="PROSITE" id="PS00113">
    <property type="entry name" value="ADENYLATE_KINASE"/>
    <property type="match status" value="1"/>
</dbReference>
<dbReference type="PRINTS" id="PR00094">
    <property type="entry name" value="ADENYLTKNASE"/>
</dbReference>
<organism evidence="5 8">
    <name type="scientific">Arctia plantaginis</name>
    <name type="common">Wood tiger moth</name>
    <name type="synonym">Phalaena plantaginis</name>
    <dbReference type="NCBI Taxonomy" id="874455"/>
    <lineage>
        <taxon>Eukaryota</taxon>
        <taxon>Metazoa</taxon>
        <taxon>Ecdysozoa</taxon>
        <taxon>Arthropoda</taxon>
        <taxon>Hexapoda</taxon>
        <taxon>Insecta</taxon>
        <taxon>Pterygota</taxon>
        <taxon>Neoptera</taxon>
        <taxon>Endopterygota</taxon>
        <taxon>Lepidoptera</taxon>
        <taxon>Glossata</taxon>
        <taxon>Ditrysia</taxon>
        <taxon>Noctuoidea</taxon>
        <taxon>Erebidae</taxon>
        <taxon>Arctiinae</taxon>
        <taxon>Arctia</taxon>
    </lineage>
</organism>
<dbReference type="HAMAP" id="MF_00235">
    <property type="entry name" value="Adenylate_kinase_Adk"/>
    <property type="match status" value="1"/>
</dbReference>
<accession>A0A8S0ZGK1</accession>
<evidence type="ECO:0000313" key="8">
    <source>
        <dbReference type="Proteomes" id="UP000494256"/>
    </source>
</evidence>
<dbReference type="InterPro" id="IPR000850">
    <property type="entry name" value="Adenylat/UMP-CMP_kin"/>
</dbReference>
<evidence type="ECO:0000256" key="2">
    <source>
        <dbReference type="ARBA" id="ARBA00022741"/>
    </source>
</evidence>
<comment type="similarity">
    <text evidence="4">Belongs to the adenylate kinase family.</text>
</comment>
<name>A0A8S0ZGK1_ARCPL</name>
<proteinExistence type="inferred from homology"/>
<dbReference type="InterPro" id="IPR027417">
    <property type="entry name" value="P-loop_NTPase"/>
</dbReference>
<sequence>MEEKLCVSCEEPVIDKQPPCPLSCMSPKCKAYQNNRVINARKKPIIWIIGGPGSGKSTQCEKIAKKYEFTHVSTGDVVRAEAASTSDRAKCLNTVLARGGLVPTDVVLDIVKDVMLKTMHNTKGFVIDGYPRDKNQGMAFERTIALPSVIFYFEASPENLLKRLMARKDKSSRIDDTEETIKMRIQTFLLHVQDIRNEYKGKMTKINADASPDEIFSQVSKIIDPIAENAKTANASSVHQLPTSIELP</sequence>
<dbReference type="GO" id="GO:0005524">
    <property type="term" value="F:ATP binding"/>
    <property type="evidence" value="ECO:0007669"/>
    <property type="project" value="InterPro"/>
</dbReference>
<protein>
    <recommendedName>
        <fullName evidence="9">Adenylate kinase</fullName>
    </recommendedName>
</protein>
<dbReference type="Proteomes" id="UP000494256">
    <property type="component" value="Unassembled WGS sequence"/>
</dbReference>
<evidence type="ECO:0000313" key="5">
    <source>
        <dbReference type="EMBL" id="CAB3231487.1"/>
    </source>
</evidence>
<evidence type="ECO:0000313" key="7">
    <source>
        <dbReference type="Proteomes" id="UP000494106"/>
    </source>
</evidence>
<dbReference type="CDD" id="cd01428">
    <property type="entry name" value="ADK"/>
    <property type="match status" value="1"/>
</dbReference>
<comment type="caution">
    <text evidence="5">The sequence shown here is derived from an EMBL/GenBank/DDBJ whole genome shotgun (WGS) entry which is preliminary data.</text>
</comment>
<gene>
    <name evidence="6" type="ORF">APLA_LOCUS11547</name>
    <name evidence="5" type="ORF">APLA_LOCUS5210</name>
</gene>
<evidence type="ECO:0000313" key="6">
    <source>
        <dbReference type="EMBL" id="CAB3248161.1"/>
    </source>
</evidence>
<dbReference type="PANTHER" id="PTHR23359">
    <property type="entry name" value="NUCLEOTIDE KINASE"/>
    <property type="match status" value="1"/>
</dbReference>
<evidence type="ECO:0000256" key="3">
    <source>
        <dbReference type="ARBA" id="ARBA00022777"/>
    </source>
</evidence>
<dbReference type="Pfam" id="PF00406">
    <property type="entry name" value="ADK"/>
    <property type="match status" value="1"/>
</dbReference>
<dbReference type="EMBL" id="CADEBC010000532">
    <property type="protein sequence ID" value="CAB3248161.1"/>
    <property type="molecule type" value="Genomic_DNA"/>
</dbReference>
<keyword evidence="1 4" id="KW-0808">Transferase</keyword>
<evidence type="ECO:0000256" key="4">
    <source>
        <dbReference type="RuleBase" id="RU003330"/>
    </source>
</evidence>
<dbReference type="AlphaFoldDB" id="A0A8S0ZGK1"/>
<dbReference type="Gene3D" id="3.40.50.300">
    <property type="entry name" value="P-loop containing nucleotide triphosphate hydrolases"/>
    <property type="match status" value="1"/>
</dbReference>
<dbReference type="GO" id="GO:0006139">
    <property type="term" value="P:nucleobase-containing compound metabolic process"/>
    <property type="evidence" value="ECO:0007669"/>
    <property type="project" value="InterPro"/>
</dbReference>
<dbReference type="EMBL" id="CADEBD010000288">
    <property type="protein sequence ID" value="CAB3231487.1"/>
    <property type="molecule type" value="Genomic_DNA"/>
</dbReference>
<dbReference type="InterPro" id="IPR033690">
    <property type="entry name" value="Adenylat_kinase_CS"/>
</dbReference>
<evidence type="ECO:0008006" key="9">
    <source>
        <dbReference type="Google" id="ProtNLM"/>
    </source>
</evidence>